<dbReference type="Gene3D" id="3.60.21.10">
    <property type="match status" value="1"/>
</dbReference>
<dbReference type="PANTHER" id="PTHR30337:SF7">
    <property type="entry name" value="PHOSPHOESTERASE"/>
    <property type="match status" value="1"/>
</dbReference>
<dbReference type="RefSeq" id="WP_378934011.1">
    <property type="nucleotide sequence ID" value="NZ_JBHLVO010000008.1"/>
</dbReference>
<protein>
    <submittedName>
        <fullName evidence="3">Exonuclease SbcCD subunit D</fullName>
    </submittedName>
</protein>
<dbReference type="Proteomes" id="UP001589854">
    <property type="component" value="Unassembled WGS sequence"/>
</dbReference>
<dbReference type="PIRSF" id="PIRSF033091">
    <property type="entry name" value="Pesterase_YhaO"/>
    <property type="match status" value="1"/>
</dbReference>
<dbReference type="SUPFAM" id="SSF56300">
    <property type="entry name" value="Metallo-dependent phosphatases"/>
    <property type="match status" value="1"/>
</dbReference>
<dbReference type="InterPro" id="IPR050535">
    <property type="entry name" value="DNA_Repair-Maintenance_Comp"/>
</dbReference>
<evidence type="ECO:0000256" key="1">
    <source>
        <dbReference type="ARBA" id="ARBA00022801"/>
    </source>
</evidence>
<dbReference type="EMBL" id="JBHLVO010000008">
    <property type="protein sequence ID" value="MFC0272073.1"/>
    <property type="molecule type" value="Genomic_DNA"/>
</dbReference>
<accession>A0ABV6GEH4</accession>
<dbReference type="InterPro" id="IPR041796">
    <property type="entry name" value="Mre11_N"/>
</dbReference>
<name>A0ABV6GEH4_9BACI</name>
<sequence>MKPLKFIHAADLHIDSPFVGLKHLPGPLFDRIRESTFVAFKKLIDCAIEEKVDFVLLVGDLYDGEERSLKAQLKLKNEFQRLHAVGIPVYIIHGNHDHMSGKWIDLDWSSNVHIFSSEEVETKLFFKDEVHTASLYGYSYPTRAVHERIISNFKKQQTEEKVYHIGLLHGSIEGNHEHDTYCPFKLTELVEKDFDYWALGHIHKRQNLQEQEPMIVYPGNLQGRHRKENGEKGFYITRINENKTSLEFISASDVIWEEVEIKIDEMKDFSQFIKECELKLAHLRKEKQGTLLTIIVKGVGPVAEHIQNEQAVLDLIERLNESEDLNENFVWTASLKNYSNRELTEQELSTSFFKDLKNTVEEFHDYSRALEPLTQHSLYRRYIQAFTEEEKKDMLKDAELLLFYGLLYHQEK</sequence>
<evidence type="ECO:0000313" key="3">
    <source>
        <dbReference type="EMBL" id="MFC0272073.1"/>
    </source>
</evidence>
<dbReference type="InterPro" id="IPR014576">
    <property type="entry name" value="Pesterase_YhaO"/>
</dbReference>
<keyword evidence="3" id="KW-0269">Exonuclease</keyword>
<keyword evidence="1" id="KW-0378">Hydrolase</keyword>
<dbReference type="PANTHER" id="PTHR30337">
    <property type="entry name" value="COMPONENT OF ATP-DEPENDENT DSDNA EXONUCLEASE"/>
    <property type="match status" value="1"/>
</dbReference>
<feature type="domain" description="Calcineurin-like phosphoesterase" evidence="2">
    <location>
        <begin position="4"/>
        <end position="204"/>
    </location>
</feature>
<evidence type="ECO:0000313" key="4">
    <source>
        <dbReference type="Proteomes" id="UP001589854"/>
    </source>
</evidence>
<dbReference type="InterPro" id="IPR004843">
    <property type="entry name" value="Calcineurin-like_PHP"/>
</dbReference>
<dbReference type="Pfam" id="PF00149">
    <property type="entry name" value="Metallophos"/>
    <property type="match status" value="1"/>
</dbReference>
<dbReference type="CDD" id="cd00840">
    <property type="entry name" value="MPP_Mre11_N"/>
    <property type="match status" value="1"/>
</dbReference>
<organism evidence="3 4">
    <name type="scientific">Metabacillus herbersteinensis</name>
    <dbReference type="NCBI Taxonomy" id="283816"/>
    <lineage>
        <taxon>Bacteria</taxon>
        <taxon>Bacillati</taxon>
        <taxon>Bacillota</taxon>
        <taxon>Bacilli</taxon>
        <taxon>Bacillales</taxon>
        <taxon>Bacillaceae</taxon>
        <taxon>Metabacillus</taxon>
    </lineage>
</organism>
<dbReference type="InterPro" id="IPR029052">
    <property type="entry name" value="Metallo-depent_PP-like"/>
</dbReference>
<reference evidence="3 4" key="1">
    <citation type="submission" date="2024-09" db="EMBL/GenBank/DDBJ databases">
        <authorList>
            <person name="Sun Q."/>
            <person name="Mori K."/>
        </authorList>
    </citation>
    <scope>NUCLEOTIDE SEQUENCE [LARGE SCALE GENOMIC DNA]</scope>
    <source>
        <strain evidence="3 4">CCM 7228</strain>
    </source>
</reference>
<proteinExistence type="predicted"/>
<dbReference type="GO" id="GO:0004527">
    <property type="term" value="F:exonuclease activity"/>
    <property type="evidence" value="ECO:0007669"/>
    <property type="project" value="UniProtKB-KW"/>
</dbReference>
<comment type="caution">
    <text evidence="3">The sequence shown here is derived from an EMBL/GenBank/DDBJ whole genome shotgun (WGS) entry which is preliminary data.</text>
</comment>
<evidence type="ECO:0000259" key="2">
    <source>
        <dbReference type="Pfam" id="PF00149"/>
    </source>
</evidence>
<keyword evidence="4" id="KW-1185">Reference proteome</keyword>
<gene>
    <name evidence="3" type="ORF">ACFFIX_11485</name>
</gene>
<keyword evidence="3" id="KW-0540">Nuclease</keyword>